<sequence>MIVLGLQAQETGGRLHGTIIDSTGHPLDGATITLLHQPTGTRYTTRSFTGGSYSFDGLRIGGPYLLTFTYMGMKAAVTDNIQINLGEPATLTVVMQAQANQLADVTVKSSNPRYRPGKYGTGVNITAGQMQSMPAIARSFQDITRMVPQGSKDNSFLGTSFRYNNVTIDGAINNDAIGFSPSAGGQTGTSGQPGSSTRTNPIALDAIEDMQVELAPYDVKIGNFTGGSINAVTKSGTNTLKGSVYFYGRDAALTGKEAGDRRKMPSAFHDYQTGFSVGMPLVKNKLFWFTNEEITRRTEVIQQEAGTQASDPILSLQDAKNIHDTLLSRYGFDAGTYGQYNAYSNSNKIFNRIDWNISNNNQLVLRNNTITSEAVNMERDQQDFRFSSIAYKQTNNQSSTVLELKSRFGNGLSNSFVAGYSAIHDFRDPLSDPAFPQVQIVGRTPGSTIFLGTDREASVFNMKQRTIEITDNININLGKHNLTIGTHNELYNITYGFVNAWNGRIDYPSIEDFLNNNPNRVRGSYNYVNNTRDYIMAHPGARFHINFYSVYMQDEIQVSRRFTVTTGLRADYPMVPQKQILSQKTQNASTDSYYGNNYTYTPLNKITGNYLNWPQISPRIGFHADLLDDKRLVLRGGAGFFTGRIPFAWLGYAFYNNGDTYGAYDQRTDNGSSVFAPGSDPLRYSKSNGIASFAAQNGQVVNNPNAGKTQVDAVDNHFMMPKVFRVSFATDYTGAGGIRYSVEGIYTKTIKDVMFRQVNISDNPSYYVYDTAANLRKQPIYPSGGVNANFANAYEMSNTTKGYRYSITGKISKSFRSGFDVMAAYTYGQSKDVANGVRNSMESNWQLNQSLNPNNPDAANSNFDIRNRIVSSVAYKIHWANNWRSLFSLFFSAQSGTPFTYGFLNYTVQNDPQQVSLAYIPQRSEAINFFSDYSKNGVTVSATSQAAAFNQFIDADKYLSTRRGNFTERNEGRTPWNNQLDFRFQQDFVLSKTRSITFTLDIINLTNLLNKDWGWIYFSPNTYNSTASVGLVPYIPARSSQGYPIYQFINPGKPYSVDLVSSRWQMQAGLRYNF</sequence>
<reference evidence="1" key="1">
    <citation type="submission" date="2021-03" db="EMBL/GenBank/DDBJ databases">
        <title>Evolutionary priming and transition to the ectomycorrhizal habit in an iconic lineage of mushroom-forming fungi: is preadaptation a requirement?</title>
        <authorList>
            <consortium name="DOE Joint Genome Institute"/>
            <person name="Looney B.P."/>
            <person name="Miyauchi S."/>
            <person name="Morin E."/>
            <person name="Drula E."/>
            <person name="Courty P.E."/>
            <person name="Chicoki N."/>
            <person name="Fauchery L."/>
            <person name="Kohler A."/>
            <person name="Kuo A."/>
            <person name="LaButti K."/>
            <person name="Pangilinan J."/>
            <person name="Lipzen A."/>
            <person name="Riley R."/>
            <person name="Andreopoulos W."/>
            <person name="He G."/>
            <person name="Johnson J."/>
            <person name="Barry K.W."/>
            <person name="Grigoriev I.V."/>
            <person name="Nagy L."/>
            <person name="Hibbett D."/>
            <person name="Henrissat B."/>
            <person name="Matheny P.B."/>
            <person name="Labbe J."/>
            <person name="Martin A.F."/>
        </authorList>
    </citation>
    <scope>NUCLEOTIDE SEQUENCE</scope>
    <source>
        <strain evidence="1">BPL698</strain>
    </source>
</reference>
<evidence type="ECO:0000313" key="1">
    <source>
        <dbReference type="EMBL" id="KAI9452624.1"/>
    </source>
</evidence>
<accession>A0ACC0TYD0</accession>
<proteinExistence type="predicted"/>
<gene>
    <name evidence="1" type="ORF">F5148DRAFT_1289543</name>
</gene>
<name>A0ACC0TYD0_9AGAM</name>
<keyword evidence="2" id="KW-1185">Reference proteome</keyword>
<organism evidence="1 2">
    <name type="scientific">Russula earlei</name>
    <dbReference type="NCBI Taxonomy" id="71964"/>
    <lineage>
        <taxon>Eukaryota</taxon>
        <taxon>Fungi</taxon>
        <taxon>Dikarya</taxon>
        <taxon>Basidiomycota</taxon>
        <taxon>Agaricomycotina</taxon>
        <taxon>Agaricomycetes</taxon>
        <taxon>Russulales</taxon>
        <taxon>Russulaceae</taxon>
        <taxon>Russula</taxon>
    </lineage>
</organism>
<protein>
    <submittedName>
        <fullName evidence="1">Uncharacterized protein</fullName>
    </submittedName>
</protein>
<dbReference type="EMBL" id="JAGFNK010000331">
    <property type="protein sequence ID" value="KAI9452624.1"/>
    <property type="molecule type" value="Genomic_DNA"/>
</dbReference>
<evidence type="ECO:0000313" key="2">
    <source>
        <dbReference type="Proteomes" id="UP001207468"/>
    </source>
</evidence>
<dbReference type="Proteomes" id="UP001207468">
    <property type="component" value="Unassembled WGS sequence"/>
</dbReference>
<comment type="caution">
    <text evidence="1">The sequence shown here is derived from an EMBL/GenBank/DDBJ whole genome shotgun (WGS) entry which is preliminary data.</text>
</comment>